<dbReference type="Pfam" id="PF00593">
    <property type="entry name" value="TonB_dep_Rec_b-barrel"/>
    <property type="match status" value="1"/>
</dbReference>
<evidence type="ECO:0000256" key="9">
    <source>
        <dbReference type="ARBA" id="ARBA00023170"/>
    </source>
</evidence>
<keyword evidence="6" id="KW-0732">Signal</keyword>
<evidence type="ECO:0000256" key="3">
    <source>
        <dbReference type="ARBA" id="ARBA00022448"/>
    </source>
</evidence>
<evidence type="ECO:0000256" key="5">
    <source>
        <dbReference type="ARBA" id="ARBA00022692"/>
    </source>
</evidence>
<dbReference type="GO" id="GO:0015344">
    <property type="term" value="F:siderophore uptake transmembrane transporter activity"/>
    <property type="evidence" value="ECO:0007669"/>
    <property type="project" value="TreeGrafter"/>
</dbReference>
<dbReference type="RefSeq" id="WP_142893575.1">
    <property type="nucleotide sequence ID" value="NZ_ML660163.1"/>
</dbReference>
<dbReference type="PANTHER" id="PTHR30069:SF29">
    <property type="entry name" value="HEMOGLOBIN AND HEMOGLOBIN-HAPTOGLOBIN-BINDING PROTEIN 1-RELATED"/>
    <property type="match status" value="1"/>
</dbReference>
<dbReference type="InterPro" id="IPR000531">
    <property type="entry name" value="Beta-barrel_TonB"/>
</dbReference>
<dbReference type="Proteomes" id="UP000315439">
    <property type="component" value="Unassembled WGS sequence"/>
</dbReference>
<keyword evidence="3 11" id="KW-0813">Transport</keyword>
<evidence type="ECO:0000259" key="12">
    <source>
        <dbReference type="Pfam" id="PF00593"/>
    </source>
</evidence>
<dbReference type="InterPro" id="IPR039426">
    <property type="entry name" value="TonB-dep_rcpt-like"/>
</dbReference>
<dbReference type="OrthoDB" id="9145970at2"/>
<keyword evidence="10 11" id="KW-0998">Cell outer membrane</keyword>
<keyword evidence="4 11" id="KW-1134">Transmembrane beta strand</keyword>
<dbReference type="GO" id="GO:0044718">
    <property type="term" value="P:siderophore transmembrane transport"/>
    <property type="evidence" value="ECO:0007669"/>
    <property type="project" value="TreeGrafter"/>
</dbReference>
<evidence type="ECO:0000256" key="7">
    <source>
        <dbReference type="ARBA" id="ARBA00023077"/>
    </source>
</evidence>
<keyword evidence="8 11" id="KW-0472">Membrane</keyword>
<keyword evidence="5 11" id="KW-0812">Transmembrane</keyword>
<organism evidence="13 14">
    <name type="scientific">Aliikangiella coralliicola</name>
    <dbReference type="NCBI Taxonomy" id="2592383"/>
    <lineage>
        <taxon>Bacteria</taxon>
        <taxon>Pseudomonadati</taxon>
        <taxon>Pseudomonadota</taxon>
        <taxon>Gammaproteobacteria</taxon>
        <taxon>Oceanospirillales</taxon>
        <taxon>Pleioneaceae</taxon>
        <taxon>Aliikangiella</taxon>
    </lineage>
</organism>
<evidence type="ECO:0000256" key="2">
    <source>
        <dbReference type="ARBA" id="ARBA00008143"/>
    </source>
</evidence>
<accession>A0A545UEK9</accession>
<dbReference type="PANTHER" id="PTHR30069">
    <property type="entry name" value="TONB-DEPENDENT OUTER MEMBRANE RECEPTOR"/>
    <property type="match status" value="1"/>
</dbReference>
<evidence type="ECO:0000256" key="6">
    <source>
        <dbReference type="ARBA" id="ARBA00022729"/>
    </source>
</evidence>
<feature type="domain" description="TonB-dependent receptor-like beta-barrel" evidence="12">
    <location>
        <begin position="264"/>
        <end position="637"/>
    </location>
</feature>
<dbReference type="GO" id="GO:0009279">
    <property type="term" value="C:cell outer membrane"/>
    <property type="evidence" value="ECO:0007669"/>
    <property type="project" value="UniProtKB-SubCell"/>
</dbReference>
<evidence type="ECO:0000256" key="10">
    <source>
        <dbReference type="ARBA" id="ARBA00023237"/>
    </source>
</evidence>
<comment type="subcellular location">
    <subcellularLocation>
        <location evidence="1 11">Cell outer membrane</location>
        <topology evidence="1 11">Multi-pass membrane protein</topology>
    </subcellularLocation>
</comment>
<name>A0A545UEK9_9GAMM</name>
<dbReference type="EMBL" id="VIKS01000006">
    <property type="protein sequence ID" value="TQV87914.1"/>
    <property type="molecule type" value="Genomic_DNA"/>
</dbReference>
<dbReference type="PROSITE" id="PS52016">
    <property type="entry name" value="TONB_DEPENDENT_REC_3"/>
    <property type="match status" value="1"/>
</dbReference>
<protein>
    <submittedName>
        <fullName evidence="13">TonB-dependent receptor</fullName>
    </submittedName>
</protein>
<evidence type="ECO:0000313" key="13">
    <source>
        <dbReference type="EMBL" id="TQV87914.1"/>
    </source>
</evidence>
<proteinExistence type="inferred from homology"/>
<keyword evidence="14" id="KW-1185">Reference proteome</keyword>
<comment type="similarity">
    <text evidence="2">Belongs to the TonB-dependent receptor family. Hemoglobin/haptoglobin binding protein subfamily.</text>
</comment>
<reference evidence="13 14" key="1">
    <citation type="submission" date="2019-07" db="EMBL/GenBank/DDBJ databases">
        <title>Draft genome for Aliikangiella sp. M105.</title>
        <authorList>
            <person name="Wang G."/>
        </authorList>
    </citation>
    <scope>NUCLEOTIDE SEQUENCE [LARGE SCALE GENOMIC DNA]</scope>
    <source>
        <strain evidence="13 14">M105</strain>
    </source>
</reference>
<dbReference type="AlphaFoldDB" id="A0A545UEK9"/>
<evidence type="ECO:0000256" key="1">
    <source>
        <dbReference type="ARBA" id="ARBA00004571"/>
    </source>
</evidence>
<dbReference type="InterPro" id="IPR036942">
    <property type="entry name" value="Beta-barrel_TonB_sf"/>
</dbReference>
<gene>
    <name evidence="13" type="ORF">FLL46_11080</name>
</gene>
<comment type="caution">
    <text evidence="13">The sequence shown here is derived from an EMBL/GenBank/DDBJ whole genome shotgun (WGS) entry which is preliminary data.</text>
</comment>
<dbReference type="Gene3D" id="2.40.170.20">
    <property type="entry name" value="TonB-dependent receptor, beta-barrel domain"/>
    <property type="match status" value="1"/>
</dbReference>
<evidence type="ECO:0000256" key="8">
    <source>
        <dbReference type="ARBA" id="ARBA00023136"/>
    </source>
</evidence>
<keyword evidence="9 13" id="KW-0675">Receptor</keyword>
<evidence type="ECO:0000256" key="11">
    <source>
        <dbReference type="PROSITE-ProRule" id="PRU01360"/>
    </source>
</evidence>
<dbReference type="SUPFAM" id="SSF56935">
    <property type="entry name" value="Porins"/>
    <property type="match status" value="1"/>
</dbReference>
<sequence length="688" mass="77944">MKQSLLSNLCVLGVVIFSGNCWSESAEKEGSQAAKETAPDEKKIKVIGRRNLANTEVDEDTQKLLKIPGIAGDPLAAVYSMPGVVIAGGDVGGEPAIRGSSPDDNAYYIDFMPAGYIFHAFGPSIFNENLVHKFELLPAAFGAQFGEATGGVIDVTLRDPRNQDFAGTFDWSFLQTGVMLESGITENQAFYFSARKSLLHLYYDEGEEDEGITVYEAPQSDDYQLKYQWLIGDNQKFTFGALGASDNARANISRESEEGRADPEIIGDIRIKQDFDSIGARWELFAENGGYLSLAVSRLNDSEVVSYGDGQFIDSSYEEDFFRGYYQRNWFKDHKLTIGAEIRKFDFDYRFDIIPYFCTDHQQDCNEQRGDRIQDSAVLNQTTNAVYVTNMWQVDSDLTLELGVRGEYNDYTEEKIWMPRAAVTWQATDALSLNTKAGKYSRFPNADTAIRKLGNPDIKSPRADHFSIGGKYEFSPLWQSSVDLYLKKMTNLPLALTEDDPDFAKHYSNDMSGRAHGVEFLVERDKADGWYGWASLSWSKSERTNDRTNETKEYYLDTPLMFNLVANYELNSHWEFGARLTIRSGQKYTPIIGLRDNENFEGHYLPVYGDLNSKTLPNYQRLDLQAEYKFLLWKMEAAWTFAIINALNHENVEGYYYAPDGNETIDNFKIAKEEGIGMFPAIGFKLHF</sequence>
<evidence type="ECO:0000256" key="4">
    <source>
        <dbReference type="ARBA" id="ARBA00022452"/>
    </source>
</evidence>
<keyword evidence="7" id="KW-0798">TonB box</keyword>
<evidence type="ECO:0000313" key="14">
    <source>
        <dbReference type="Proteomes" id="UP000315439"/>
    </source>
</evidence>